<dbReference type="FunFam" id="3.40.50.720:FF:000121">
    <property type="entry name" value="Prostaglandin reductase 2"/>
    <property type="match status" value="1"/>
</dbReference>
<dbReference type="Proteomes" id="UP000002943">
    <property type="component" value="Unassembled WGS sequence"/>
</dbReference>
<evidence type="ECO:0000313" key="3">
    <source>
        <dbReference type="EMBL" id="EFP95820.1"/>
    </source>
</evidence>
<keyword evidence="4" id="KW-1185">Reference proteome</keyword>
<sequence length="338" mass="37100">MKSINNSSIVLNRHPQGKACVEDFRLVNQPVASLKPGEFLVENIWLSIDPYTRPRLNPNITYVEPIKLEHLIQGETVGRVIQSKSPKYQVGQLVFAFTGWQKYCVLNEHDFMVYVLPDTTLPESVFLGVAGTPGRAAYFGINKIAKPKPGETMVVSAATGAVGSVAGQLGKIAGCKVIGIAGTEEKCRYAVETLGFDSCLNYNCKGLAKALAQECPDGVDVYFENVGGRVSAIVARYLNQGARVPICGSAALYDEGQDVDGNTLSQFYSSLPNAPESRFFLVTEWFNEYIDSIEWLIKAVESGQLHYRETITQGLEQAPQAFIDLLESKHIGKQLVRV</sequence>
<dbReference type="PANTHER" id="PTHR43205">
    <property type="entry name" value="PROSTAGLANDIN REDUCTASE"/>
    <property type="match status" value="1"/>
</dbReference>
<evidence type="ECO:0000313" key="4">
    <source>
        <dbReference type="Proteomes" id="UP000002943"/>
    </source>
</evidence>
<comment type="caution">
    <text evidence="3">The sequence shown here is derived from an EMBL/GenBank/DDBJ whole genome shotgun (WGS) entry which is preliminary data.</text>
</comment>
<accession>E3BMA8</accession>
<dbReference type="eggNOG" id="COG2130">
    <property type="taxonomic scope" value="Bacteria"/>
</dbReference>
<dbReference type="InterPro" id="IPR013149">
    <property type="entry name" value="ADH-like_C"/>
</dbReference>
<reference evidence="3 4" key="1">
    <citation type="journal article" date="2012" name="Int. J. Syst. Evol. Microbiol.">
        <title>Vibrio caribbeanicus sp. nov., isolated from the marine sponge Scleritoderma cyanea.</title>
        <authorList>
            <person name="Hoffmann M."/>
            <person name="Monday S.R."/>
            <person name="Allard M.W."/>
            <person name="Strain E.A."/>
            <person name="Whittaker P."/>
            <person name="Naum M."/>
            <person name="McCarthy P.J."/>
            <person name="Lopez J.V."/>
            <person name="Fischer M."/>
            <person name="Brown E.W."/>
        </authorList>
    </citation>
    <scope>NUCLEOTIDE SEQUENCE [LARGE SCALE GENOMIC DNA]</scope>
    <source>
        <strain evidence="3 4">ATCC BAA-2122</strain>
    </source>
</reference>
<dbReference type="InterPro" id="IPR041694">
    <property type="entry name" value="ADH_N_2"/>
</dbReference>
<protein>
    <submittedName>
        <fullName evidence="3">Alcohol dehydrogenase zinc-binding domain protein</fullName>
    </submittedName>
</protein>
<dbReference type="InterPro" id="IPR036291">
    <property type="entry name" value="NAD(P)-bd_dom_sf"/>
</dbReference>
<name>E3BMA8_9VIBR</name>
<dbReference type="OrthoDB" id="9805663at2"/>
<dbReference type="InterPro" id="IPR045010">
    <property type="entry name" value="MDR_fam"/>
</dbReference>
<dbReference type="CDD" id="cd05288">
    <property type="entry name" value="PGDH"/>
    <property type="match status" value="1"/>
</dbReference>
<evidence type="ECO:0000259" key="2">
    <source>
        <dbReference type="SMART" id="SM00829"/>
    </source>
</evidence>
<dbReference type="InterPro" id="IPR020843">
    <property type="entry name" value="ER"/>
</dbReference>
<dbReference type="InterPro" id="IPR011032">
    <property type="entry name" value="GroES-like_sf"/>
</dbReference>
<dbReference type="Gene3D" id="3.90.180.10">
    <property type="entry name" value="Medium-chain alcohol dehydrogenases, catalytic domain"/>
    <property type="match status" value="1"/>
</dbReference>
<dbReference type="Pfam" id="PF16884">
    <property type="entry name" value="ADH_N_2"/>
    <property type="match status" value="1"/>
</dbReference>
<dbReference type="AlphaFoldDB" id="E3BMA8"/>
<organism evidence="3 4">
    <name type="scientific">Vibrio caribbeanicus ATCC BAA-2122</name>
    <dbReference type="NCBI Taxonomy" id="796620"/>
    <lineage>
        <taxon>Bacteria</taxon>
        <taxon>Pseudomonadati</taxon>
        <taxon>Pseudomonadota</taxon>
        <taxon>Gammaproteobacteria</taxon>
        <taxon>Vibrionales</taxon>
        <taxon>Vibrionaceae</taxon>
        <taxon>Vibrio</taxon>
    </lineage>
</organism>
<evidence type="ECO:0000256" key="1">
    <source>
        <dbReference type="ARBA" id="ARBA00023002"/>
    </source>
</evidence>
<dbReference type="SMART" id="SM00829">
    <property type="entry name" value="PKS_ER"/>
    <property type="match status" value="1"/>
</dbReference>
<dbReference type="RefSeq" id="WP_009602226.1">
    <property type="nucleotide sequence ID" value="NZ_AEIU01000086.1"/>
</dbReference>
<keyword evidence="1" id="KW-0560">Oxidoreductase</keyword>
<dbReference type="SUPFAM" id="SSF50129">
    <property type="entry name" value="GroES-like"/>
    <property type="match status" value="1"/>
</dbReference>
<feature type="domain" description="Enoyl reductase (ER)" evidence="2">
    <location>
        <begin position="19"/>
        <end position="336"/>
    </location>
</feature>
<dbReference type="Pfam" id="PF00107">
    <property type="entry name" value="ADH_zinc_N"/>
    <property type="match status" value="1"/>
</dbReference>
<dbReference type="Gene3D" id="3.40.50.720">
    <property type="entry name" value="NAD(P)-binding Rossmann-like Domain"/>
    <property type="match status" value="1"/>
</dbReference>
<proteinExistence type="predicted"/>
<dbReference type="GO" id="GO:0016628">
    <property type="term" value="F:oxidoreductase activity, acting on the CH-CH group of donors, NAD or NADP as acceptor"/>
    <property type="evidence" value="ECO:0007669"/>
    <property type="project" value="InterPro"/>
</dbReference>
<dbReference type="PANTHER" id="PTHR43205:SF7">
    <property type="entry name" value="PROSTAGLANDIN REDUCTASE 1"/>
    <property type="match status" value="1"/>
</dbReference>
<dbReference type="STRING" id="796620.VIBC2010_14114"/>
<gene>
    <name evidence="3" type="ORF">VIBC2010_14114</name>
</gene>
<dbReference type="SUPFAM" id="SSF51735">
    <property type="entry name" value="NAD(P)-binding Rossmann-fold domains"/>
    <property type="match status" value="1"/>
</dbReference>
<dbReference type="EMBL" id="AEIU01000086">
    <property type="protein sequence ID" value="EFP95820.1"/>
    <property type="molecule type" value="Genomic_DNA"/>
</dbReference>